<dbReference type="RefSeq" id="WP_182490353.1">
    <property type="nucleotide sequence ID" value="NZ_BAAAOV010000010.1"/>
</dbReference>
<comment type="caution">
    <text evidence="1">The sequence shown here is derived from an EMBL/GenBank/DDBJ whole genome shotgun (WGS) entry which is preliminary data.</text>
</comment>
<dbReference type="AlphaFoldDB" id="A0A839E8K6"/>
<dbReference type="SUPFAM" id="SSF51735">
    <property type="entry name" value="NAD(P)-binding Rossmann-fold domains"/>
    <property type="match status" value="1"/>
</dbReference>
<dbReference type="Gene3D" id="3.40.50.720">
    <property type="entry name" value="NAD(P)-binding Rossmann-like Domain"/>
    <property type="match status" value="1"/>
</dbReference>
<dbReference type="EMBL" id="JACGWX010000002">
    <property type="protein sequence ID" value="MBA8847523.1"/>
    <property type="molecule type" value="Genomic_DNA"/>
</dbReference>
<reference evidence="1 2" key="1">
    <citation type="submission" date="2020-07" db="EMBL/GenBank/DDBJ databases">
        <title>Sequencing the genomes of 1000 actinobacteria strains.</title>
        <authorList>
            <person name="Klenk H.-P."/>
        </authorList>
    </citation>
    <scope>NUCLEOTIDE SEQUENCE [LARGE SCALE GENOMIC DNA]</scope>
    <source>
        <strain evidence="1 2">DSM 19663</strain>
    </source>
</reference>
<gene>
    <name evidence="1" type="ORF">FHX53_001108</name>
</gene>
<dbReference type="PANTHER" id="PTHR13812:SF19">
    <property type="entry name" value="KETIMINE REDUCTASE MU-CRYSTALLIN"/>
    <property type="match status" value="1"/>
</dbReference>
<dbReference type="PANTHER" id="PTHR13812">
    <property type="entry name" value="KETIMINE REDUCTASE MU-CRYSTALLIN"/>
    <property type="match status" value="1"/>
</dbReference>
<sequence length="196" mass="20649">MIGTGRNAMGLLEAAAIARPINNIRVYGRNKERLAAFVATANGVLDVPVTGSHDLAEALDATDIVFVSTDSTTPVLSLADVPGDCLVAGMGVPSEFDDDLYLGASTVVVASKDHERGFGDVWHGRLSSSLVDLDASGRLPWDAVIELAQLIDAAEPARSGVRVFRESSGGYGDIALAAYIYDRAVESGRGQRVRFA</sequence>
<organism evidence="1 2">
    <name type="scientific">Microcella alkalica</name>
    <dbReference type="NCBI Taxonomy" id="355930"/>
    <lineage>
        <taxon>Bacteria</taxon>
        <taxon>Bacillati</taxon>
        <taxon>Actinomycetota</taxon>
        <taxon>Actinomycetes</taxon>
        <taxon>Micrococcales</taxon>
        <taxon>Microbacteriaceae</taxon>
        <taxon>Microcella</taxon>
    </lineage>
</organism>
<dbReference type="Pfam" id="PF02423">
    <property type="entry name" value="OCD_Mu_crystall"/>
    <property type="match status" value="1"/>
</dbReference>
<keyword evidence="2" id="KW-1185">Reference proteome</keyword>
<name>A0A839E8K6_9MICO</name>
<evidence type="ECO:0000313" key="1">
    <source>
        <dbReference type="EMBL" id="MBA8847523.1"/>
    </source>
</evidence>
<accession>A0A839E8K6</accession>
<dbReference type="InterPro" id="IPR036291">
    <property type="entry name" value="NAD(P)-bd_dom_sf"/>
</dbReference>
<dbReference type="Proteomes" id="UP000585905">
    <property type="component" value="Unassembled WGS sequence"/>
</dbReference>
<protein>
    <submittedName>
        <fullName evidence="1">Ornithine cyclodeaminase/alanine dehydrogenase-like protein (Mu-crystallin family)</fullName>
    </submittedName>
</protein>
<proteinExistence type="predicted"/>
<dbReference type="GO" id="GO:0005737">
    <property type="term" value="C:cytoplasm"/>
    <property type="evidence" value="ECO:0007669"/>
    <property type="project" value="TreeGrafter"/>
</dbReference>
<evidence type="ECO:0000313" key="2">
    <source>
        <dbReference type="Proteomes" id="UP000585905"/>
    </source>
</evidence>
<dbReference type="InterPro" id="IPR003462">
    <property type="entry name" value="ODC_Mu_crystall"/>
</dbReference>